<evidence type="ECO:0000256" key="1">
    <source>
        <dbReference type="SAM" id="MobiDB-lite"/>
    </source>
</evidence>
<dbReference type="SMART" id="SM00225">
    <property type="entry name" value="BTB"/>
    <property type="match status" value="1"/>
</dbReference>
<feature type="compositionally biased region" description="Basic and acidic residues" evidence="1">
    <location>
        <begin position="865"/>
        <end position="876"/>
    </location>
</feature>
<keyword evidence="4" id="KW-1185">Reference proteome</keyword>
<dbReference type="PANTHER" id="PTHR47639:SF1">
    <property type="entry name" value="BTB_POZ DOMAIN-CONTAINING PROTEIN 18"/>
    <property type="match status" value="1"/>
</dbReference>
<dbReference type="PROSITE" id="PS50097">
    <property type="entry name" value="BTB"/>
    <property type="match status" value="1"/>
</dbReference>
<evidence type="ECO:0000313" key="4">
    <source>
        <dbReference type="Proteomes" id="UP000283210"/>
    </source>
</evidence>
<dbReference type="InterPro" id="IPR011333">
    <property type="entry name" value="SKP1/BTB/POZ_sf"/>
</dbReference>
<reference evidence="3 4" key="1">
    <citation type="submission" date="2018-11" db="EMBL/GenBank/DDBJ databases">
        <authorList>
            <person name="Lopez-Roques C."/>
            <person name="Donnadieu C."/>
            <person name="Bouchez O."/>
            <person name="Klopp C."/>
            <person name="Cabau C."/>
            <person name="Zahm M."/>
        </authorList>
    </citation>
    <scope>NUCLEOTIDE SEQUENCE [LARGE SCALE GENOMIC DNA]</scope>
    <source>
        <strain evidence="3">RS831</strain>
        <tissue evidence="3">Whole body</tissue>
    </source>
</reference>
<dbReference type="InterPro" id="IPR000210">
    <property type="entry name" value="BTB/POZ_dom"/>
</dbReference>
<feature type="region of interest" description="Disordered" evidence="1">
    <location>
        <begin position="826"/>
        <end position="876"/>
    </location>
</feature>
<dbReference type="InterPro" id="IPR042915">
    <property type="entry name" value="BTBD18"/>
</dbReference>
<feature type="region of interest" description="Disordered" evidence="1">
    <location>
        <begin position="1006"/>
        <end position="1027"/>
    </location>
</feature>
<dbReference type="Pfam" id="PF00651">
    <property type="entry name" value="BTB"/>
    <property type="match status" value="1"/>
</dbReference>
<feature type="compositionally biased region" description="Polar residues" evidence="1">
    <location>
        <begin position="1071"/>
        <end position="1083"/>
    </location>
</feature>
<proteinExistence type="predicted"/>
<organism evidence="3 4">
    <name type="scientific">Oryzias javanicus</name>
    <name type="common">Javanese ricefish</name>
    <name type="synonym">Aplocheilus javanicus</name>
    <dbReference type="NCBI Taxonomy" id="123683"/>
    <lineage>
        <taxon>Eukaryota</taxon>
        <taxon>Metazoa</taxon>
        <taxon>Chordata</taxon>
        <taxon>Craniata</taxon>
        <taxon>Vertebrata</taxon>
        <taxon>Euteleostomi</taxon>
        <taxon>Actinopterygii</taxon>
        <taxon>Neopterygii</taxon>
        <taxon>Teleostei</taxon>
        <taxon>Neoteleostei</taxon>
        <taxon>Acanthomorphata</taxon>
        <taxon>Ovalentaria</taxon>
        <taxon>Atherinomorphae</taxon>
        <taxon>Beloniformes</taxon>
        <taxon>Adrianichthyidae</taxon>
        <taxon>Oryziinae</taxon>
        <taxon>Oryzias</taxon>
    </lineage>
</organism>
<dbReference type="PANTHER" id="PTHR47639">
    <property type="entry name" value="BTB/POZ DOMAIN-CONTAINING PROTEIN 18"/>
    <property type="match status" value="1"/>
</dbReference>
<feature type="region of interest" description="Disordered" evidence="1">
    <location>
        <begin position="639"/>
        <end position="676"/>
    </location>
</feature>
<feature type="compositionally biased region" description="Basic and acidic residues" evidence="1">
    <location>
        <begin position="476"/>
        <end position="488"/>
    </location>
</feature>
<dbReference type="OrthoDB" id="1925334at2759"/>
<dbReference type="AlphaFoldDB" id="A0A3S2N7C1"/>
<feature type="compositionally biased region" description="Polar residues" evidence="1">
    <location>
        <begin position="964"/>
        <end position="977"/>
    </location>
</feature>
<name>A0A3S2N7C1_ORYJA</name>
<feature type="region of interest" description="Disordered" evidence="1">
    <location>
        <begin position="913"/>
        <end position="977"/>
    </location>
</feature>
<feature type="region of interest" description="Disordered" evidence="1">
    <location>
        <begin position="884"/>
        <end position="903"/>
    </location>
</feature>
<feature type="domain" description="BTB" evidence="2">
    <location>
        <begin position="66"/>
        <end position="134"/>
    </location>
</feature>
<gene>
    <name evidence="3" type="ORF">OJAV_G00002860</name>
</gene>
<protein>
    <recommendedName>
        <fullName evidence="2">BTB domain-containing protein</fullName>
    </recommendedName>
</protein>
<sequence length="1136" mass="126712">MKPGHVDINFVATRVHLYARPTANQRNTQTLYYALMRLDMQRFHWPNYEMQLLGELQKQQNTAQFCDTLLQTEGISVPTHSCILAALSPYFSQRLSSSSPPSGQKHLLKLHTVTAHILLKLVRLMYSGELEVKGNEEKSELLEAASQFGFSNLVEGCKDGVRWQSPPSYREACRSLTTQDAQVQVKMAVNSCNSPAKKTCVSVGTQTVVLFDKETSQLPFVVGFSALSQCENIPVDKLMCLTPCPTITSDGESDAGPSSNHKQSSALLCETDTFIGSSQRSREEGCSQQSPGYEGNFQVLERREEAASCKVTEYGGISLHQEQVSKGQMLEEKNKQGRHSICKAGVKNLAKMKQMMDPTEISIKVKLRKAPSGEVWEVARMQDSDKTVPLVSSVRRVQNPEAGNPQPLVASSPMNGSDSYLLSVGDLNMSHSRELEPELEGDDPQLQEETDEQIDMLLEDIMKGLNILPNLDGDCKRQQAGSDRESEFHQTAGSDLRQSPVYGAGSSAERTFYQDLEVERGRPAAHTDLHCYGQNWSGFTNPSALQPSPVQQDSQINLSVRSLGKTDPLGYSGMLVSKHQCPAEPALPLACTSEQKHQQSSEKDQTLMRLLPLHEDNGHSDYLFSLPWMDEMRLPPCLSPLEVSTPKEKHPNLPSDPRNNEKQAQRRRRQRPWLTESPQSLQLPFSTIIKNSNVSLVCKSRNGGSEFCQQYLGANQKIIDLRKQSCSVKSLDPEKADTLKRKCVSQGQEVIHKKRRRRQLELLQDFSTSFLTPINIEVTDGTNTLRDIKKETTSKSAEQTWIRTRGFVKRYLQRACGTVTEMSHTGAGLYRDGNKLGISLPKRKPGRPPKIKVEQKPSGKIPALAEDKSDKVVQEDCPNKKVIPQCSKRTSKKSTGTSKPQWMTTLKEFQKLVQRRHLKTKTVKDGQEAAKPSRKSKGEDGGKKRGAGYKFATKTETDSIEASEANNQEPNRADYDNQSCNTTAAHCNQTDHDDNSRSKMLHICGDESRPQDCSEEESVEVSPNKEQNNADKGVICCRDFKVDQQVPSDGGASYCSSIQSNVSVNHYCLPQTPQKTGQQVTRGDQTEEEEEEIDVLIYSPDRVDHQRAVLNSVVITVDDEEEEEDENEIDVTGDEA</sequence>
<feature type="region of interest" description="Disordered" evidence="1">
    <location>
        <begin position="1069"/>
        <end position="1088"/>
    </location>
</feature>
<dbReference type="SUPFAM" id="SSF54695">
    <property type="entry name" value="POZ domain"/>
    <property type="match status" value="1"/>
</dbReference>
<accession>A0A3S2N7C1</accession>
<feature type="region of interest" description="Disordered" evidence="1">
    <location>
        <begin position="476"/>
        <end position="500"/>
    </location>
</feature>
<reference evidence="3 4" key="2">
    <citation type="submission" date="2019-01" db="EMBL/GenBank/DDBJ databases">
        <title>A chromosome length genome reference of the Java medaka (oryzias javanicus).</title>
        <authorList>
            <person name="Herpin A."/>
            <person name="Takehana Y."/>
            <person name="Naruse K."/>
            <person name="Ansai S."/>
            <person name="Kawaguchi M."/>
        </authorList>
    </citation>
    <scope>NUCLEOTIDE SEQUENCE [LARGE SCALE GENOMIC DNA]</scope>
    <source>
        <strain evidence="3">RS831</strain>
        <tissue evidence="3">Whole body</tissue>
    </source>
</reference>
<evidence type="ECO:0000259" key="2">
    <source>
        <dbReference type="PROSITE" id="PS50097"/>
    </source>
</evidence>
<dbReference type="GO" id="GO:0032968">
    <property type="term" value="P:positive regulation of transcription elongation by RNA polymerase II"/>
    <property type="evidence" value="ECO:0007669"/>
    <property type="project" value="InterPro"/>
</dbReference>
<dbReference type="Proteomes" id="UP000283210">
    <property type="component" value="Chromosome 1"/>
</dbReference>
<evidence type="ECO:0000313" key="3">
    <source>
        <dbReference type="EMBL" id="RVE75834.1"/>
    </source>
</evidence>
<dbReference type="EMBL" id="CM012437">
    <property type="protein sequence ID" value="RVE75834.1"/>
    <property type="molecule type" value="Genomic_DNA"/>
</dbReference>
<feature type="compositionally biased region" description="Basic residues" evidence="1">
    <location>
        <begin position="841"/>
        <end position="850"/>
    </location>
</feature>
<dbReference type="Gene3D" id="3.30.710.10">
    <property type="entry name" value="Potassium Channel Kv1.1, Chain A"/>
    <property type="match status" value="1"/>
</dbReference>